<dbReference type="PANTHER" id="PTHR46566:SF2">
    <property type="entry name" value="ATP-DEPENDENT 6-PHOSPHOFRUCTOKINASE ISOZYME 2"/>
    <property type="match status" value="1"/>
</dbReference>
<keyword evidence="4" id="KW-0418">Kinase</keyword>
<evidence type="ECO:0000256" key="1">
    <source>
        <dbReference type="ARBA" id="ARBA00010688"/>
    </source>
</evidence>
<evidence type="ECO:0000313" key="9">
    <source>
        <dbReference type="Proteomes" id="UP001596039"/>
    </source>
</evidence>
<evidence type="ECO:0000256" key="3">
    <source>
        <dbReference type="ARBA" id="ARBA00022741"/>
    </source>
</evidence>
<gene>
    <name evidence="8" type="ORF">ACFPJ4_11045</name>
</gene>
<dbReference type="Gene3D" id="3.40.1190.20">
    <property type="match status" value="1"/>
</dbReference>
<dbReference type="NCBIfam" id="TIGR03168">
    <property type="entry name" value="1-PFK"/>
    <property type="match status" value="1"/>
</dbReference>
<organism evidence="8 9">
    <name type="scientific">Lysinimonas soli</name>
    <dbReference type="NCBI Taxonomy" id="1074233"/>
    <lineage>
        <taxon>Bacteria</taxon>
        <taxon>Bacillati</taxon>
        <taxon>Actinomycetota</taxon>
        <taxon>Actinomycetes</taxon>
        <taxon>Micrococcales</taxon>
        <taxon>Microbacteriaceae</taxon>
        <taxon>Lysinimonas</taxon>
    </lineage>
</organism>
<dbReference type="InterPro" id="IPR011611">
    <property type="entry name" value="PfkB_dom"/>
</dbReference>
<evidence type="ECO:0000313" key="8">
    <source>
        <dbReference type="EMBL" id="MFC5502775.1"/>
    </source>
</evidence>
<dbReference type="CDD" id="cd01164">
    <property type="entry name" value="FruK_PfkB_like"/>
    <property type="match status" value="1"/>
</dbReference>
<dbReference type="InterPro" id="IPR002173">
    <property type="entry name" value="Carboh/pur_kinase_PfkB_CS"/>
</dbReference>
<keyword evidence="9" id="KW-1185">Reference proteome</keyword>
<comment type="caution">
    <text evidence="8">The sequence shown here is derived from an EMBL/GenBank/DDBJ whole genome shotgun (WGS) entry which is preliminary data.</text>
</comment>
<accession>A0ABW0NQF2</accession>
<dbReference type="PIRSF" id="PIRSF000535">
    <property type="entry name" value="1PFK/6PFK/LacC"/>
    <property type="match status" value="1"/>
</dbReference>
<feature type="domain" description="Carbohydrate kinase PfkB" evidence="7">
    <location>
        <begin position="31"/>
        <end position="302"/>
    </location>
</feature>
<name>A0ABW0NQF2_9MICO</name>
<evidence type="ECO:0000256" key="2">
    <source>
        <dbReference type="ARBA" id="ARBA00022679"/>
    </source>
</evidence>
<sequence length="314" mass="32193">MSTSSLPPIVTVTLNPALDVSTSVDRVVSRHKLRCDAPRVEAGGGGVNVARTIVALGGAATPVYTVGGLTGERYRLLLHQEGLPGVPIPIGGETRESISVGDRSQGDQYRFVFPGPTVTAEECRRCLDAAVELLRPGGYLVASGSLPPGAPESFYADAVRLAKQRGARCAIDAYGSALTLALAAGPDLVKQSVRELGELTGRELSTIELQDAALHELLDGSSVGAIALSLGAAGAALAIRGEAQVLRAPAFPVAERSTVGAGDAFLGAFVLRTVQGRSTGEALRAALAAGSAVAASVGTTAPHRELVERLEREG</sequence>
<evidence type="ECO:0000256" key="5">
    <source>
        <dbReference type="ARBA" id="ARBA00022840"/>
    </source>
</evidence>
<proteinExistence type="inferred from homology"/>
<dbReference type="Proteomes" id="UP001596039">
    <property type="component" value="Unassembled WGS sequence"/>
</dbReference>
<dbReference type="RefSeq" id="WP_386740478.1">
    <property type="nucleotide sequence ID" value="NZ_JBHSMG010000002.1"/>
</dbReference>
<dbReference type="EMBL" id="JBHSMG010000002">
    <property type="protein sequence ID" value="MFC5502775.1"/>
    <property type="molecule type" value="Genomic_DNA"/>
</dbReference>
<evidence type="ECO:0000256" key="6">
    <source>
        <dbReference type="PIRNR" id="PIRNR000535"/>
    </source>
</evidence>
<keyword evidence="5" id="KW-0067">ATP-binding</keyword>
<keyword evidence="3" id="KW-0547">Nucleotide-binding</keyword>
<reference evidence="9" key="1">
    <citation type="journal article" date="2019" name="Int. J. Syst. Evol. Microbiol.">
        <title>The Global Catalogue of Microorganisms (GCM) 10K type strain sequencing project: providing services to taxonomists for standard genome sequencing and annotation.</title>
        <authorList>
            <consortium name="The Broad Institute Genomics Platform"/>
            <consortium name="The Broad Institute Genome Sequencing Center for Infectious Disease"/>
            <person name="Wu L."/>
            <person name="Ma J."/>
        </authorList>
    </citation>
    <scope>NUCLEOTIDE SEQUENCE [LARGE SCALE GENOMIC DNA]</scope>
    <source>
        <strain evidence="9">CGMCC 4.6997</strain>
    </source>
</reference>
<protein>
    <submittedName>
        <fullName evidence="8">1-phosphofructokinase family hexose kinase</fullName>
    </submittedName>
</protein>
<dbReference type="PANTHER" id="PTHR46566">
    <property type="entry name" value="1-PHOSPHOFRUCTOKINASE-RELATED"/>
    <property type="match status" value="1"/>
</dbReference>
<dbReference type="PROSITE" id="PS00584">
    <property type="entry name" value="PFKB_KINASES_2"/>
    <property type="match status" value="1"/>
</dbReference>
<comment type="similarity">
    <text evidence="1">Belongs to the carbohydrate kinase PfkB family.</text>
</comment>
<keyword evidence="2 6" id="KW-0808">Transferase</keyword>
<dbReference type="SUPFAM" id="SSF53613">
    <property type="entry name" value="Ribokinase-like"/>
    <property type="match status" value="1"/>
</dbReference>
<dbReference type="InterPro" id="IPR017583">
    <property type="entry name" value="Tagatose/fructose_Pkinase"/>
</dbReference>
<dbReference type="Pfam" id="PF00294">
    <property type="entry name" value="PfkB"/>
    <property type="match status" value="1"/>
</dbReference>
<evidence type="ECO:0000256" key="4">
    <source>
        <dbReference type="ARBA" id="ARBA00022777"/>
    </source>
</evidence>
<dbReference type="InterPro" id="IPR029056">
    <property type="entry name" value="Ribokinase-like"/>
</dbReference>
<dbReference type="PROSITE" id="PS00583">
    <property type="entry name" value="PFKB_KINASES_1"/>
    <property type="match status" value="1"/>
</dbReference>
<evidence type="ECO:0000259" key="7">
    <source>
        <dbReference type="Pfam" id="PF00294"/>
    </source>
</evidence>